<reference evidence="7 8" key="2">
    <citation type="journal article" date="2010" name="Nucleic Acids Res.">
        <title>BeetleBase in 2010: revisions to provide comprehensive genomic information for Tribolium castaneum.</title>
        <authorList>
            <person name="Kim H.S."/>
            <person name="Murphy T."/>
            <person name="Xia J."/>
            <person name="Caragea D."/>
            <person name="Park Y."/>
            <person name="Beeman R.W."/>
            <person name="Lorenzen M.D."/>
            <person name="Butcher S."/>
            <person name="Manak J.R."/>
            <person name="Brown S.J."/>
        </authorList>
    </citation>
    <scope>GENOME REANNOTATION</scope>
    <source>
        <strain evidence="7 8">Georgia GA2</strain>
    </source>
</reference>
<evidence type="ECO:0000256" key="1">
    <source>
        <dbReference type="ARBA" id="ARBA00022723"/>
    </source>
</evidence>
<dbReference type="GO" id="GO:0008270">
    <property type="term" value="F:zinc ion binding"/>
    <property type="evidence" value="ECO:0007669"/>
    <property type="project" value="UniProtKB-KW"/>
</dbReference>
<feature type="domain" description="C2H2-type" evidence="6">
    <location>
        <begin position="194"/>
        <end position="222"/>
    </location>
</feature>
<dbReference type="PANTHER" id="PTHR24403:SF67">
    <property type="entry name" value="FI01116P-RELATED"/>
    <property type="match status" value="1"/>
</dbReference>
<dbReference type="OMA" id="KRMECQF"/>
<organism evidence="7 8">
    <name type="scientific">Tribolium castaneum</name>
    <name type="common">Red flour beetle</name>
    <dbReference type="NCBI Taxonomy" id="7070"/>
    <lineage>
        <taxon>Eukaryota</taxon>
        <taxon>Metazoa</taxon>
        <taxon>Ecdysozoa</taxon>
        <taxon>Arthropoda</taxon>
        <taxon>Hexapoda</taxon>
        <taxon>Insecta</taxon>
        <taxon>Pterygota</taxon>
        <taxon>Neoptera</taxon>
        <taxon>Endopterygota</taxon>
        <taxon>Coleoptera</taxon>
        <taxon>Polyphaga</taxon>
        <taxon>Cucujiformia</taxon>
        <taxon>Tenebrionidae</taxon>
        <taxon>Tenebrionidae incertae sedis</taxon>
        <taxon>Tribolium</taxon>
    </lineage>
</organism>
<dbReference type="GO" id="GO:0000981">
    <property type="term" value="F:DNA-binding transcription factor activity, RNA polymerase II-specific"/>
    <property type="evidence" value="ECO:0000318"/>
    <property type="project" value="GO_Central"/>
</dbReference>
<dbReference type="PROSITE" id="PS50157">
    <property type="entry name" value="ZINC_FINGER_C2H2_2"/>
    <property type="match status" value="3"/>
</dbReference>
<dbReference type="HOGENOM" id="CLU_1043246_0_0_1"/>
<reference evidence="7 8" key="1">
    <citation type="journal article" date="2008" name="Nature">
        <title>The genome of the model beetle and pest Tribolium castaneum.</title>
        <authorList>
            <consortium name="Tribolium Genome Sequencing Consortium"/>
            <person name="Richards S."/>
            <person name="Gibbs R.A."/>
            <person name="Weinstock G.M."/>
            <person name="Brown S.J."/>
            <person name="Denell R."/>
            <person name="Beeman R.W."/>
            <person name="Gibbs R."/>
            <person name="Beeman R.W."/>
            <person name="Brown S.J."/>
            <person name="Bucher G."/>
            <person name="Friedrich M."/>
            <person name="Grimmelikhuijzen C.J."/>
            <person name="Klingler M."/>
            <person name="Lorenzen M."/>
            <person name="Richards S."/>
            <person name="Roth S."/>
            <person name="Schroder R."/>
            <person name="Tautz D."/>
            <person name="Zdobnov E.M."/>
            <person name="Muzny D."/>
            <person name="Gibbs R.A."/>
            <person name="Weinstock G.M."/>
            <person name="Attaway T."/>
            <person name="Bell S."/>
            <person name="Buhay C.J."/>
            <person name="Chandrabose M.N."/>
            <person name="Chavez D."/>
            <person name="Clerk-Blankenburg K.P."/>
            <person name="Cree A."/>
            <person name="Dao M."/>
            <person name="Davis C."/>
            <person name="Chacko J."/>
            <person name="Dinh H."/>
            <person name="Dugan-Rocha S."/>
            <person name="Fowler G."/>
            <person name="Garner T.T."/>
            <person name="Garnes J."/>
            <person name="Gnirke A."/>
            <person name="Hawes A."/>
            <person name="Hernandez J."/>
            <person name="Hines S."/>
            <person name="Holder M."/>
            <person name="Hume J."/>
            <person name="Jhangiani S.N."/>
            <person name="Joshi V."/>
            <person name="Khan Z.M."/>
            <person name="Jackson L."/>
            <person name="Kovar C."/>
            <person name="Kowis A."/>
            <person name="Lee S."/>
            <person name="Lewis L.R."/>
            <person name="Margolis J."/>
            <person name="Morgan M."/>
            <person name="Nazareth L.V."/>
            <person name="Nguyen N."/>
            <person name="Okwuonu G."/>
            <person name="Parker D."/>
            <person name="Richards S."/>
            <person name="Ruiz S.J."/>
            <person name="Santibanez J."/>
            <person name="Savard J."/>
            <person name="Scherer S.E."/>
            <person name="Schneider B."/>
            <person name="Sodergren E."/>
            <person name="Tautz D."/>
            <person name="Vattahil S."/>
            <person name="Villasana D."/>
            <person name="White C.S."/>
            <person name="Wright R."/>
            <person name="Park Y."/>
            <person name="Beeman R.W."/>
            <person name="Lord J."/>
            <person name="Oppert B."/>
            <person name="Lorenzen M."/>
            <person name="Brown S."/>
            <person name="Wang L."/>
            <person name="Savard J."/>
            <person name="Tautz D."/>
            <person name="Richards S."/>
            <person name="Weinstock G."/>
            <person name="Gibbs R.A."/>
            <person name="Liu Y."/>
            <person name="Worley K."/>
            <person name="Weinstock G."/>
            <person name="Elsik C.G."/>
            <person name="Reese J.T."/>
            <person name="Elhaik E."/>
            <person name="Landan G."/>
            <person name="Graur D."/>
            <person name="Arensburger P."/>
            <person name="Atkinson P."/>
            <person name="Beeman R.W."/>
            <person name="Beidler J."/>
            <person name="Brown S.J."/>
            <person name="Demuth J.P."/>
            <person name="Drury D.W."/>
            <person name="Du Y.Z."/>
            <person name="Fujiwara H."/>
            <person name="Lorenzen M."/>
            <person name="Maselli V."/>
            <person name="Osanai M."/>
            <person name="Park Y."/>
            <person name="Robertson H.M."/>
            <person name="Tu Z."/>
            <person name="Wang J.J."/>
            <person name="Wang S."/>
            <person name="Richards S."/>
            <person name="Song H."/>
            <person name="Zhang L."/>
            <person name="Sodergren E."/>
            <person name="Werner D."/>
            <person name="Stanke M."/>
            <person name="Morgenstern B."/>
            <person name="Solovyev V."/>
            <person name="Kosarev P."/>
            <person name="Brown G."/>
            <person name="Chen H.C."/>
            <person name="Ermolaeva O."/>
            <person name="Hlavina W."/>
            <person name="Kapustin Y."/>
            <person name="Kiryutin B."/>
            <person name="Kitts P."/>
            <person name="Maglott D."/>
            <person name="Pruitt K."/>
            <person name="Sapojnikov V."/>
            <person name="Souvorov A."/>
            <person name="Mackey A.J."/>
            <person name="Waterhouse R.M."/>
            <person name="Wyder S."/>
            <person name="Zdobnov E.M."/>
            <person name="Zdobnov E.M."/>
            <person name="Wyder S."/>
            <person name="Kriventseva E.V."/>
            <person name="Kadowaki T."/>
            <person name="Bork P."/>
            <person name="Aranda M."/>
            <person name="Bao R."/>
            <person name="Beermann A."/>
            <person name="Berns N."/>
            <person name="Bolognesi R."/>
            <person name="Bonneton F."/>
            <person name="Bopp D."/>
            <person name="Brown S.J."/>
            <person name="Bucher G."/>
            <person name="Butts T."/>
            <person name="Chaumot A."/>
            <person name="Denell R.E."/>
            <person name="Ferrier D.E."/>
            <person name="Friedrich M."/>
            <person name="Gordon C.M."/>
            <person name="Jindra M."/>
            <person name="Klingler M."/>
            <person name="Lan Q."/>
            <person name="Lattorff H.M."/>
            <person name="Laudet V."/>
            <person name="von Levetsow C."/>
            <person name="Liu Z."/>
            <person name="Lutz R."/>
            <person name="Lynch J.A."/>
            <person name="da Fonseca R.N."/>
            <person name="Posnien N."/>
            <person name="Reuter R."/>
            <person name="Roth S."/>
            <person name="Savard J."/>
            <person name="Schinko J.B."/>
            <person name="Schmitt C."/>
            <person name="Schoppmeier M."/>
            <person name="Schroder R."/>
            <person name="Shippy T.D."/>
            <person name="Simonnet F."/>
            <person name="Marques-Souza H."/>
            <person name="Tautz D."/>
            <person name="Tomoyasu Y."/>
            <person name="Trauner J."/>
            <person name="Van der Zee M."/>
            <person name="Vervoort M."/>
            <person name="Wittkopp N."/>
            <person name="Wimmer E.A."/>
            <person name="Yang X."/>
            <person name="Jones A.K."/>
            <person name="Sattelle D.B."/>
            <person name="Ebert P.R."/>
            <person name="Nelson D."/>
            <person name="Scott J.G."/>
            <person name="Beeman R.W."/>
            <person name="Muthukrishnan S."/>
            <person name="Kramer K.J."/>
            <person name="Arakane Y."/>
            <person name="Beeman R.W."/>
            <person name="Zhu Q."/>
            <person name="Hogenkamp D."/>
            <person name="Dixit R."/>
            <person name="Oppert B."/>
            <person name="Jiang H."/>
            <person name="Zou Z."/>
            <person name="Marshall J."/>
            <person name="Elpidina E."/>
            <person name="Vinokurov K."/>
            <person name="Oppert C."/>
            <person name="Zou Z."/>
            <person name="Evans J."/>
            <person name="Lu Z."/>
            <person name="Zhao P."/>
            <person name="Sumathipala N."/>
            <person name="Altincicek B."/>
            <person name="Vilcinskas A."/>
            <person name="Williams M."/>
            <person name="Hultmark D."/>
            <person name="Hetru C."/>
            <person name="Jiang H."/>
            <person name="Grimmelikhuijzen C.J."/>
            <person name="Hauser F."/>
            <person name="Cazzamali G."/>
            <person name="Williamson M."/>
            <person name="Park Y."/>
            <person name="Li B."/>
            <person name="Tanaka Y."/>
            <person name="Predel R."/>
            <person name="Neupert S."/>
            <person name="Schachtner J."/>
            <person name="Verleyen P."/>
            <person name="Raible F."/>
            <person name="Bork P."/>
            <person name="Friedrich M."/>
            <person name="Walden K.K."/>
            <person name="Robertson H.M."/>
            <person name="Angeli S."/>
            <person name="Foret S."/>
            <person name="Bucher G."/>
            <person name="Schuetz S."/>
            <person name="Maleszka R."/>
            <person name="Wimmer E.A."/>
            <person name="Beeman R.W."/>
            <person name="Lorenzen M."/>
            <person name="Tomoyasu Y."/>
            <person name="Miller S.C."/>
            <person name="Grossmann D."/>
            <person name="Bucher G."/>
        </authorList>
    </citation>
    <scope>NUCLEOTIDE SEQUENCE [LARGE SCALE GENOMIC DNA]</scope>
    <source>
        <strain evidence="7 8">Georgia GA2</strain>
    </source>
</reference>
<keyword evidence="3 5" id="KW-0863">Zinc-finger</keyword>
<feature type="domain" description="C2H2-type" evidence="6">
    <location>
        <begin position="131"/>
        <end position="159"/>
    </location>
</feature>
<dbReference type="AlphaFoldDB" id="D6WWG4"/>
<sequence length="255" mass="30063">MNQCPSCSFESQCETILVNHISSNHESLALLAEITVDNKSSICFCINCSPKILQIEETDIVTLPEMSKNEIKEELFPDDFATEDTILVDPFKFEPNKWFTCNQCPYKCKERSKLTRHNSLKHLNEKEIVWYTCDQCPYQTKQKSTLKNHYKHRHLPPDEIKWFQCQHCVYKTKTKSCLAYHQFQHASPENIQWFKCNHCDYKAKTRSRLNKHVSELHSPPGDIKWLKCEHCLMYVTRRNSSLKLHIKRKHSGVVT</sequence>
<evidence type="ECO:0000256" key="3">
    <source>
        <dbReference type="ARBA" id="ARBA00022771"/>
    </source>
</evidence>
<dbReference type="EMBL" id="KQ971361">
    <property type="protein sequence ID" value="EFA08138.1"/>
    <property type="molecule type" value="Genomic_DNA"/>
</dbReference>
<dbReference type="FunFam" id="3.30.160.60:FF:003390">
    <property type="entry name" value="Zinc finger Y-chromosomal protein-like Protein"/>
    <property type="match status" value="2"/>
</dbReference>
<dbReference type="Gene3D" id="3.30.160.60">
    <property type="entry name" value="Classic Zinc Finger"/>
    <property type="match status" value="2"/>
</dbReference>
<keyword evidence="8" id="KW-1185">Reference proteome</keyword>
<dbReference type="KEGG" id="tca:103313989"/>
<gene>
    <name evidence="7" type="primary">AUGUSTUS-3.0.2_05755</name>
    <name evidence="7" type="ORF">TcasGA2_TC005755</name>
</gene>
<evidence type="ECO:0000256" key="5">
    <source>
        <dbReference type="PROSITE-ProRule" id="PRU00042"/>
    </source>
</evidence>
<keyword evidence="4" id="KW-0862">Zinc</keyword>
<dbReference type="GO" id="GO:0006357">
    <property type="term" value="P:regulation of transcription by RNA polymerase II"/>
    <property type="evidence" value="ECO:0000318"/>
    <property type="project" value="GO_Central"/>
</dbReference>
<dbReference type="InterPro" id="IPR036236">
    <property type="entry name" value="Znf_C2H2_sf"/>
</dbReference>
<dbReference type="OrthoDB" id="6653558at2759"/>
<dbReference type="SMART" id="SM00355">
    <property type="entry name" value="ZnF_C2H2"/>
    <property type="match status" value="6"/>
</dbReference>
<proteinExistence type="predicted"/>
<dbReference type="eggNOG" id="KOG1721">
    <property type="taxonomic scope" value="Eukaryota"/>
</dbReference>
<evidence type="ECO:0000256" key="2">
    <source>
        <dbReference type="ARBA" id="ARBA00022737"/>
    </source>
</evidence>
<dbReference type="PANTHER" id="PTHR24403">
    <property type="entry name" value="ZINC FINGER PROTEIN"/>
    <property type="match status" value="1"/>
</dbReference>
<dbReference type="InterPro" id="IPR050688">
    <property type="entry name" value="Zinc_finger/UBP_domain"/>
</dbReference>
<keyword evidence="1" id="KW-0479">Metal-binding</keyword>
<name>D6WWG4_TRICA</name>
<accession>D6WWG4</accession>
<dbReference type="InParanoid" id="D6WWG4"/>
<dbReference type="SUPFAM" id="SSF57667">
    <property type="entry name" value="beta-beta-alpha zinc fingers"/>
    <property type="match status" value="2"/>
</dbReference>
<evidence type="ECO:0000313" key="8">
    <source>
        <dbReference type="Proteomes" id="UP000007266"/>
    </source>
</evidence>
<protein>
    <submittedName>
        <fullName evidence="7">Zinc finger Y-chromosomal protein-like Protein</fullName>
    </submittedName>
</protein>
<evidence type="ECO:0000313" key="7">
    <source>
        <dbReference type="EMBL" id="EFA08138.1"/>
    </source>
</evidence>
<dbReference type="Proteomes" id="UP000007266">
    <property type="component" value="Linkage group 8"/>
</dbReference>
<dbReference type="InterPro" id="IPR013087">
    <property type="entry name" value="Znf_C2H2_type"/>
</dbReference>
<dbReference type="PhylomeDB" id="D6WWG4"/>
<keyword evidence="2" id="KW-0677">Repeat</keyword>
<dbReference type="PROSITE" id="PS00028">
    <property type="entry name" value="ZINC_FINGER_C2H2_1"/>
    <property type="match status" value="1"/>
</dbReference>
<evidence type="ECO:0000259" key="6">
    <source>
        <dbReference type="PROSITE" id="PS50157"/>
    </source>
</evidence>
<evidence type="ECO:0000256" key="4">
    <source>
        <dbReference type="ARBA" id="ARBA00022833"/>
    </source>
</evidence>
<dbReference type="GO" id="GO:0000977">
    <property type="term" value="F:RNA polymerase II transcription regulatory region sequence-specific DNA binding"/>
    <property type="evidence" value="ECO:0000318"/>
    <property type="project" value="GO_Central"/>
</dbReference>
<feature type="domain" description="C2H2-type" evidence="6">
    <location>
        <begin position="99"/>
        <end position="127"/>
    </location>
</feature>